<dbReference type="AlphaFoldDB" id="A0A1W6MKJ5"/>
<evidence type="ECO:0000313" key="2">
    <source>
        <dbReference type="Proteomes" id="UP000193431"/>
    </source>
</evidence>
<keyword evidence="2" id="KW-1185">Reference proteome</keyword>
<reference evidence="1 2" key="1">
    <citation type="submission" date="2016-11" db="EMBL/GenBank/DDBJ databases">
        <title>Trade-off between light-utilization and light-protection in marine flavobacteria.</title>
        <authorList>
            <person name="Kumagai Y."/>
        </authorList>
    </citation>
    <scope>NUCLEOTIDE SEQUENCE [LARGE SCALE GENOMIC DNA]</scope>
    <source>
        <strain evidence="1 2">JCM 13191</strain>
    </source>
</reference>
<sequence>MEVLSGIWKGYYEYGLGYDLPYFGERVKIEYHLDFKNFNLTGTTYEEPSEFSVDSKGSIDGFIEDTLVSFTKKYPIYPTVNENGSIELKPGELIVNHTGYYDRERQSIYGLWTINNPDTVNEEYEMQQSEGIWLVSKE</sequence>
<evidence type="ECO:0000313" key="1">
    <source>
        <dbReference type="EMBL" id="ARN78092.1"/>
    </source>
</evidence>
<protein>
    <recommendedName>
        <fullName evidence="3">Lipocalin-like domain-containing protein</fullName>
    </recommendedName>
</protein>
<accession>A0A1W6MKJ5</accession>
<evidence type="ECO:0008006" key="3">
    <source>
        <dbReference type="Google" id="ProtNLM"/>
    </source>
</evidence>
<dbReference type="STRING" id="331648.BST97_08820"/>
<gene>
    <name evidence="1" type="ORF">BST97_08820</name>
</gene>
<dbReference type="OrthoDB" id="677387at2"/>
<organism evidence="1 2">
    <name type="scientific">Nonlabens spongiae</name>
    <dbReference type="NCBI Taxonomy" id="331648"/>
    <lineage>
        <taxon>Bacteria</taxon>
        <taxon>Pseudomonadati</taxon>
        <taxon>Bacteroidota</taxon>
        <taxon>Flavobacteriia</taxon>
        <taxon>Flavobacteriales</taxon>
        <taxon>Flavobacteriaceae</taxon>
        <taxon>Nonlabens</taxon>
    </lineage>
</organism>
<name>A0A1W6MKJ5_9FLAO</name>
<dbReference type="EMBL" id="CP019344">
    <property type="protein sequence ID" value="ARN78092.1"/>
    <property type="molecule type" value="Genomic_DNA"/>
</dbReference>
<proteinExistence type="predicted"/>
<dbReference type="Proteomes" id="UP000193431">
    <property type="component" value="Chromosome"/>
</dbReference>
<dbReference type="RefSeq" id="WP_085766888.1">
    <property type="nucleotide sequence ID" value="NZ_CP019344.1"/>
</dbReference>